<dbReference type="EMBL" id="LR798462">
    <property type="protein sequence ID" value="CAB5238941.1"/>
    <property type="molecule type" value="Genomic_DNA"/>
</dbReference>
<dbReference type="InterPro" id="IPR052345">
    <property type="entry name" value="Rad_response_metalloprotease"/>
</dbReference>
<evidence type="ECO:0000313" key="5">
    <source>
        <dbReference type="EMBL" id="CAB4215497.1"/>
    </source>
</evidence>
<dbReference type="PANTHER" id="PTHR43236:SF2">
    <property type="entry name" value="BLL0069 PROTEIN"/>
    <property type="match status" value="1"/>
</dbReference>
<dbReference type="EMBL" id="LR797422">
    <property type="protein sequence ID" value="CAB4215497.1"/>
    <property type="molecule type" value="Genomic_DNA"/>
</dbReference>
<dbReference type="PROSITE" id="PS50943">
    <property type="entry name" value="HTH_CROC1"/>
    <property type="match status" value="1"/>
</dbReference>
<dbReference type="SMART" id="SM00530">
    <property type="entry name" value="HTH_XRE"/>
    <property type="match status" value="1"/>
</dbReference>
<dbReference type="CDD" id="cd00093">
    <property type="entry name" value="HTH_XRE"/>
    <property type="match status" value="1"/>
</dbReference>
<name>A0A6J5SLR6_9CAUD</name>
<gene>
    <name evidence="3" type="ORF">UFOVP1186_11</name>
    <name evidence="4" type="ORF">UFOVP1234_8</name>
    <name evidence="5" type="ORF">UFOVP1487_21</name>
    <name evidence="6" type="ORF">UFOVP1574_33</name>
    <name evidence="2" type="ORF">UFOVP959_13</name>
</gene>
<dbReference type="InterPro" id="IPR010982">
    <property type="entry name" value="Lambda_DNA-bd_dom_sf"/>
</dbReference>
<sequence length="69" mass="7922">MEIGHRIREARTLAGMTQAALARRIETSERNVQRWEGGLNEPRIAQIARISDATRQPIEFFIYPTRVTA</sequence>
<evidence type="ECO:0000313" key="3">
    <source>
        <dbReference type="EMBL" id="CAB4189286.1"/>
    </source>
</evidence>
<evidence type="ECO:0000259" key="1">
    <source>
        <dbReference type="PROSITE" id="PS50943"/>
    </source>
</evidence>
<dbReference type="PANTHER" id="PTHR43236">
    <property type="entry name" value="ANTITOXIN HIGA1"/>
    <property type="match status" value="1"/>
</dbReference>
<dbReference type="EMBL" id="LR797137">
    <property type="protein sequence ID" value="CAB4189286.1"/>
    <property type="molecule type" value="Genomic_DNA"/>
</dbReference>
<dbReference type="EMBL" id="LR797183">
    <property type="protein sequence ID" value="CAB4192191.1"/>
    <property type="molecule type" value="Genomic_DNA"/>
</dbReference>
<organism evidence="5">
    <name type="scientific">uncultured Caudovirales phage</name>
    <dbReference type="NCBI Taxonomy" id="2100421"/>
    <lineage>
        <taxon>Viruses</taxon>
        <taxon>Duplodnaviria</taxon>
        <taxon>Heunggongvirae</taxon>
        <taxon>Uroviricota</taxon>
        <taxon>Caudoviricetes</taxon>
        <taxon>Peduoviridae</taxon>
        <taxon>Maltschvirus</taxon>
        <taxon>Maltschvirus maltsch</taxon>
    </lineage>
</organism>
<dbReference type="SUPFAM" id="SSF47413">
    <property type="entry name" value="lambda repressor-like DNA-binding domains"/>
    <property type="match status" value="1"/>
</dbReference>
<dbReference type="EMBL" id="LR796907">
    <property type="protein sequence ID" value="CAB4173856.1"/>
    <property type="molecule type" value="Genomic_DNA"/>
</dbReference>
<feature type="domain" description="HTH cro/C1-type" evidence="1">
    <location>
        <begin position="7"/>
        <end position="61"/>
    </location>
</feature>
<evidence type="ECO:0000313" key="4">
    <source>
        <dbReference type="EMBL" id="CAB4192191.1"/>
    </source>
</evidence>
<dbReference type="Gene3D" id="1.10.260.40">
    <property type="entry name" value="lambda repressor-like DNA-binding domains"/>
    <property type="match status" value="1"/>
</dbReference>
<dbReference type="GO" id="GO:0003677">
    <property type="term" value="F:DNA binding"/>
    <property type="evidence" value="ECO:0007669"/>
    <property type="project" value="InterPro"/>
</dbReference>
<evidence type="ECO:0000313" key="6">
    <source>
        <dbReference type="EMBL" id="CAB5238941.1"/>
    </source>
</evidence>
<evidence type="ECO:0000313" key="2">
    <source>
        <dbReference type="EMBL" id="CAB4173856.1"/>
    </source>
</evidence>
<dbReference type="Pfam" id="PF13560">
    <property type="entry name" value="HTH_31"/>
    <property type="match status" value="1"/>
</dbReference>
<dbReference type="InterPro" id="IPR001387">
    <property type="entry name" value="Cro/C1-type_HTH"/>
</dbReference>
<proteinExistence type="predicted"/>
<accession>A0A6J5SLR6</accession>
<reference evidence="5" key="1">
    <citation type="submission" date="2020-05" db="EMBL/GenBank/DDBJ databases">
        <authorList>
            <person name="Chiriac C."/>
            <person name="Salcher M."/>
            <person name="Ghai R."/>
            <person name="Kavagutti S V."/>
        </authorList>
    </citation>
    <scope>NUCLEOTIDE SEQUENCE</scope>
</reference>
<protein>
    <submittedName>
        <fullName evidence="5">Couple_hipB, transcriptional regulator, y4mF family</fullName>
    </submittedName>
</protein>